<name>A0A436ZUH3_ARTFL</name>
<dbReference type="OrthoDB" id="5596743at2759"/>
<dbReference type="AlphaFoldDB" id="A0A436ZUH3"/>
<dbReference type="RefSeq" id="XP_067488133.1">
    <property type="nucleotide sequence ID" value="XM_067636527.1"/>
</dbReference>
<dbReference type="VEuPathDB" id="FungiDB:DFL_007011"/>
<dbReference type="Proteomes" id="UP000283090">
    <property type="component" value="Unassembled WGS sequence"/>
</dbReference>
<feature type="signal peptide" evidence="1">
    <location>
        <begin position="1"/>
        <end position="15"/>
    </location>
</feature>
<keyword evidence="1" id="KW-0732">Signal</keyword>
<evidence type="ECO:0000256" key="1">
    <source>
        <dbReference type="SAM" id="SignalP"/>
    </source>
</evidence>
<proteinExistence type="predicted"/>
<evidence type="ECO:0000313" key="2">
    <source>
        <dbReference type="EMBL" id="RVD82589.1"/>
    </source>
</evidence>
<comment type="caution">
    <text evidence="2">The sequence shown here is derived from an EMBL/GenBank/DDBJ whole genome shotgun (WGS) entry which is preliminary data.</text>
</comment>
<dbReference type="GeneID" id="93589322"/>
<gene>
    <name evidence="2" type="ORF">DFL_007011</name>
</gene>
<protein>
    <recommendedName>
        <fullName evidence="4">Ubiquitin 3 binding protein But2 C-terminal domain-containing protein</fullName>
    </recommendedName>
</protein>
<accession>A0A436ZUH3</accession>
<feature type="chain" id="PRO_5019282237" description="Ubiquitin 3 binding protein But2 C-terminal domain-containing protein" evidence="1">
    <location>
        <begin position="16"/>
        <end position="272"/>
    </location>
</feature>
<evidence type="ECO:0008006" key="4">
    <source>
        <dbReference type="Google" id="ProtNLM"/>
    </source>
</evidence>
<reference evidence="2 3" key="1">
    <citation type="submission" date="2019-01" db="EMBL/GenBank/DDBJ databases">
        <title>Intercellular communication is required for trap formation in the nematode-trapping fungus Duddingtonia flagrans.</title>
        <authorList>
            <person name="Youssar L."/>
            <person name="Wernet V."/>
            <person name="Hensel N."/>
            <person name="Hildebrandt H.-G."/>
            <person name="Fischer R."/>
        </authorList>
    </citation>
    <scope>NUCLEOTIDE SEQUENCE [LARGE SCALE GENOMIC DNA]</scope>
    <source>
        <strain evidence="2 3">CBS H-5679</strain>
    </source>
</reference>
<evidence type="ECO:0000313" key="3">
    <source>
        <dbReference type="Proteomes" id="UP000283090"/>
    </source>
</evidence>
<keyword evidence="3" id="KW-1185">Reference proteome</keyword>
<sequence length="272" mass="28977">MRYTTFLFLISAVSAAVPAVTLKCNADNCLRAIRATAPVFLTREQSADCSSFFQSYHTSTVTAEATHTPKSATTTVVSAVDAFGVEHCTPIPPPPKLPSYATPCSNAARFSSACACIGVKETATPVTITTTVEAPSADGIATVTATSFYIKIQETTEPRYLSAVRIDGDDYGTSVTEDITKALVFHTTELGGIYYGYPEDSSYFCSINPDLSLVCESDEDAPVFTSFGFIPEQEADGLTYPPIVLAGKEGIVWADYGIQTIQLQVVPIAPAC</sequence>
<dbReference type="EMBL" id="SAEB01000009">
    <property type="protein sequence ID" value="RVD82589.1"/>
    <property type="molecule type" value="Genomic_DNA"/>
</dbReference>
<organism evidence="2 3">
    <name type="scientific">Arthrobotrys flagrans</name>
    <name type="common">Nematode-trapping fungus</name>
    <name type="synonym">Trichothecium flagrans</name>
    <dbReference type="NCBI Taxonomy" id="97331"/>
    <lineage>
        <taxon>Eukaryota</taxon>
        <taxon>Fungi</taxon>
        <taxon>Dikarya</taxon>
        <taxon>Ascomycota</taxon>
        <taxon>Pezizomycotina</taxon>
        <taxon>Orbiliomycetes</taxon>
        <taxon>Orbiliales</taxon>
        <taxon>Orbiliaceae</taxon>
        <taxon>Arthrobotrys</taxon>
    </lineage>
</organism>